<evidence type="ECO:0000256" key="1">
    <source>
        <dbReference type="ARBA" id="ARBA00022679"/>
    </source>
</evidence>
<evidence type="ECO:0000313" key="4">
    <source>
        <dbReference type="Proteomes" id="UP001589818"/>
    </source>
</evidence>
<dbReference type="InterPro" id="IPR001296">
    <property type="entry name" value="Glyco_trans_1"/>
</dbReference>
<dbReference type="Proteomes" id="UP001589818">
    <property type="component" value="Unassembled WGS sequence"/>
</dbReference>
<evidence type="ECO:0000313" key="3">
    <source>
        <dbReference type="EMBL" id="MFC0392379.1"/>
    </source>
</evidence>
<dbReference type="CDD" id="cd03801">
    <property type="entry name" value="GT4_PimA-like"/>
    <property type="match status" value="1"/>
</dbReference>
<comment type="caution">
    <text evidence="3">The sequence shown here is derived from an EMBL/GenBank/DDBJ whole genome shotgun (WGS) entry which is preliminary data.</text>
</comment>
<name>A0ABV6J907_9BACL</name>
<dbReference type="RefSeq" id="WP_204819475.1">
    <property type="nucleotide sequence ID" value="NZ_JANHOF010000003.1"/>
</dbReference>
<dbReference type="Gene3D" id="3.40.50.2000">
    <property type="entry name" value="Glycogen Phosphorylase B"/>
    <property type="match status" value="1"/>
</dbReference>
<dbReference type="EMBL" id="JBHLVF010000017">
    <property type="protein sequence ID" value="MFC0392379.1"/>
    <property type="molecule type" value="Genomic_DNA"/>
</dbReference>
<accession>A0ABV6J907</accession>
<keyword evidence="1 3" id="KW-0808">Transferase</keyword>
<gene>
    <name evidence="3" type="ORF">ACFFJ8_13480</name>
</gene>
<dbReference type="Pfam" id="PF00534">
    <property type="entry name" value="Glycos_transf_1"/>
    <property type="match status" value="1"/>
</dbReference>
<dbReference type="PANTHER" id="PTHR46401:SF2">
    <property type="entry name" value="GLYCOSYLTRANSFERASE WBBK-RELATED"/>
    <property type="match status" value="1"/>
</dbReference>
<dbReference type="GO" id="GO:0016757">
    <property type="term" value="F:glycosyltransferase activity"/>
    <property type="evidence" value="ECO:0007669"/>
    <property type="project" value="UniProtKB-KW"/>
</dbReference>
<keyword evidence="3" id="KW-0328">Glycosyltransferase</keyword>
<feature type="domain" description="Glycosyl transferase family 1" evidence="2">
    <location>
        <begin position="217"/>
        <end position="312"/>
    </location>
</feature>
<keyword evidence="4" id="KW-1185">Reference proteome</keyword>
<dbReference type="EC" id="2.4.-.-" evidence="3"/>
<dbReference type="PANTHER" id="PTHR46401">
    <property type="entry name" value="GLYCOSYLTRANSFERASE WBBK-RELATED"/>
    <property type="match status" value="1"/>
</dbReference>
<organism evidence="3 4">
    <name type="scientific">Paenibacillus mendelii</name>
    <dbReference type="NCBI Taxonomy" id="206163"/>
    <lineage>
        <taxon>Bacteria</taxon>
        <taxon>Bacillati</taxon>
        <taxon>Bacillota</taxon>
        <taxon>Bacilli</taxon>
        <taxon>Bacillales</taxon>
        <taxon>Paenibacillaceae</taxon>
        <taxon>Paenibacillus</taxon>
    </lineage>
</organism>
<protein>
    <submittedName>
        <fullName evidence="3">Glycosyltransferase family 4 protein</fullName>
        <ecNumber evidence="3">2.4.-.-</ecNumber>
    </submittedName>
</protein>
<proteinExistence type="predicted"/>
<evidence type="ECO:0000259" key="2">
    <source>
        <dbReference type="Pfam" id="PF00534"/>
    </source>
</evidence>
<dbReference type="SUPFAM" id="SSF53756">
    <property type="entry name" value="UDP-Glycosyltransferase/glycogen phosphorylase"/>
    <property type="match status" value="1"/>
</dbReference>
<sequence>MRVLHLPVGRQMIEMCAALRRIGVDAAACHFRDRNQNFDLCLHLEKQSGSNRMKLRERFLKEAVEQYDVFHFHFGETFYKDRSDLEYLKKHGKKLIVQHRGSDVRMLSVANAEGSADVRVKGGRRREEREIVRKLKELSQYIDHAIVADHELLAYIKGRYKHIHLLRQFITLDKFPFSPPSATNRKPLIVHAPTNDYLKGTEYVLQGIDRLRRKGLDFDFKIINDVSHKEAIKEYRKADIIIDQLLQGSFGVLSLEGMALGKPVICYVRDGMIRHYPPGIAIVNANKDTFYDVLKKLVKDPESRREIGIAGRTYIEKHYDSRQLALKLASIYKEL</sequence>
<reference evidence="3 4" key="1">
    <citation type="submission" date="2024-09" db="EMBL/GenBank/DDBJ databases">
        <authorList>
            <person name="Sun Q."/>
            <person name="Mori K."/>
        </authorList>
    </citation>
    <scope>NUCLEOTIDE SEQUENCE [LARGE SCALE GENOMIC DNA]</scope>
    <source>
        <strain evidence="3 4">CCM 4839</strain>
    </source>
</reference>